<proteinExistence type="predicted"/>
<dbReference type="Proteomes" id="UP000286075">
    <property type="component" value="Unassembled WGS sequence"/>
</dbReference>
<sequence length="79" mass="8720">MIIYQRSAGSRFPFGILIDVIVPGRLKAFYLIAQATPWGIAMCFSLRPVRALQHTWAFALTGRKIVGSSITQGVTLAIR</sequence>
<evidence type="ECO:0000313" key="2">
    <source>
        <dbReference type="Proteomes" id="UP000286075"/>
    </source>
</evidence>
<comment type="caution">
    <text evidence="1">The sequence shown here is derived from an EMBL/GenBank/DDBJ whole genome shotgun (WGS) entry which is preliminary data.</text>
</comment>
<organism evidence="1 2">
    <name type="scientific">Bacteroides stercorirosoris</name>
    <dbReference type="NCBI Taxonomy" id="871324"/>
    <lineage>
        <taxon>Bacteria</taxon>
        <taxon>Pseudomonadati</taxon>
        <taxon>Bacteroidota</taxon>
        <taxon>Bacteroidia</taxon>
        <taxon>Bacteroidales</taxon>
        <taxon>Bacteroidaceae</taxon>
        <taxon>Bacteroides</taxon>
    </lineage>
</organism>
<gene>
    <name evidence="1" type="ORF">DXA68_13040</name>
</gene>
<reference evidence="1 2" key="1">
    <citation type="submission" date="2018-08" db="EMBL/GenBank/DDBJ databases">
        <title>A genome reference for cultivated species of the human gut microbiota.</title>
        <authorList>
            <person name="Zou Y."/>
            <person name="Xue W."/>
            <person name="Luo G."/>
        </authorList>
    </citation>
    <scope>NUCLEOTIDE SEQUENCE [LARGE SCALE GENOMIC DNA]</scope>
    <source>
        <strain evidence="1 2">OF03-9BH</strain>
    </source>
</reference>
<name>A0A413H3Q8_9BACE</name>
<dbReference type="AlphaFoldDB" id="A0A413H3Q8"/>
<accession>A0A413H3Q8</accession>
<evidence type="ECO:0000313" key="1">
    <source>
        <dbReference type="EMBL" id="RGX78151.1"/>
    </source>
</evidence>
<dbReference type="EMBL" id="QSCF01000019">
    <property type="protein sequence ID" value="RGX78151.1"/>
    <property type="molecule type" value="Genomic_DNA"/>
</dbReference>
<protein>
    <submittedName>
        <fullName evidence="1">Uncharacterized protein</fullName>
    </submittedName>
</protein>